<feature type="transmembrane region" description="Helical" evidence="1">
    <location>
        <begin position="12"/>
        <end position="37"/>
    </location>
</feature>
<reference evidence="3" key="1">
    <citation type="submission" date="2017-12" db="EMBL/GenBank/DDBJ databases">
        <authorList>
            <person name="Diaz M."/>
        </authorList>
    </citation>
    <scope>NUCLEOTIDE SEQUENCE [LARGE SCALE GENOMIC DNA]</scope>
    <source>
        <strain evidence="3">FI11154</strain>
    </source>
</reference>
<protein>
    <submittedName>
        <fullName evidence="2">Uncharacterized protein</fullName>
    </submittedName>
</protein>
<evidence type="ECO:0000313" key="3">
    <source>
        <dbReference type="Proteomes" id="UP000246073"/>
    </source>
</evidence>
<dbReference type="AlphaFoldDB" id="A0A2P9HMM8"/>
<organism evidence="2 3">
    <name type="scientific">Ochrobactrum soli</name>
    <dbReference type="NCBI Taxonomy" id="2448455"/>
    <lineage>
        <taxon>Bacteria</taxon>
        <taxon>Pseudomonadati</taxon>
        <taxon>Pseudomonadota</taxon>
        <taxon>Alphaproteobacteria</taxon>
        <taxon>Hyphomicrobiales</taxon>
        <taxon>Brucellaceae</taxon>
        <taxon>Brucella/Ochrobactrum group</taxon>
        <taxon>Ochrobactrum</taxon>
    </lineage>
</organism>
<sequence>MKDALRELADFLCYDVMPAVVVTAFMLVFWAVAIAILPQ</sequence>
<evidence type="ECO:0000256" key="1">
    <source>
        <dbReference type="SAM" id="Phobius"/>
    </source>
</evidence>
<keyword evidence="1" id="KW-0472">Membrane</keyword>
<gene>
    <name evidence="2" type="ORF">OHAE_1238</name>
</gene>
<keyword evidence="1" id="KW-0812">Transmembrane</keyword>
<dbReference type="Proteomes" id="UP000246073">
    <property type="component" value="Unassembled WGS sequence"/>
</dbReference>
<keyword evidence="1" id="KW-1133">Transmembrane helix</keyword>
<accession>A0A2P9HMM8</accession>
<dbReference type="EMBL" id="OOFM01000005">
    <property type="protein sequence ID" value="SPL65371.1"/>
    <property type="molecule type" value="Genomic_DNA"/>
</dbReference>
<proteinExistence type="predicted"/>
<evidence type="ECO:0000313" key="2">
    <source>
        <dbReference type="EMBL" id="SPL65371.1"/>
    </source>
</evidence>
<name>A0A2P9HMM8_9HYPH</name>